<feature type="compositionally biased region" description="Basic residues" evidence="1">
    <location>
        <begin position="230"/>
        <end position="239"/>
    </location>
</feature>
<name>A0ABN9VPX8_9DINO</name>
<feature type="region of interest" description="Disordered" evidence="1">
    <location>
        <begin position="218"/>
        <end position="294"/>
    </location>
</feature>
<accession>A0ABN9VPX8</accession>
<feature type="non-terminal residue" evidence="2">
    <location>
        <position position="322"/>
    </location>
</feature>
<evidence type="ECO:0000313" key="2">
    <source>
        <dbReference type="EMBL" id="CAK0875476.1"/>
    </source>
</evidence>
<gene>
    <name evidence="2" type="ORF">PCOR1329_LOCUS60141</name>
</gene>
<feature type="compositionally biased region" description="Basic residues" evidence="1">
    <location>
        <begin position="157"/>
        <end position="169"/>
    </location>
</feature>
<keyword evidence="3" id="KW-1185">Reference proteome</keyword>
<feature type="compositionally biased region" description="Basic and acidic residues" evidence="1">
    <location>
        <begin position="170"/>
        <end position="182"/>
    </location>
</feature>
<protein>
    <submittedName>
        <fullName evidence="2">Uncharacterized protein</fullName>
    </submittedName>
</protein>
<organism evidence="2 3">
    <name type="scientific">Prorocentrum cordatum</name>
    <dbReference type="NCBI Taxonomy" id="2364126"/>
    <lineage>
        <taxon>Eukaryota</taxon>
        <taxon>Sar</taxon>
        <taxon>Alveolata</taxon>
        <taxon>Dinophyceae</taxon>
        <taxon>Prorocentrales</taxon>
        <taxon>Prorocentraceae</taxon>
        <taxon>Prorocentrum</taxon>
    </lineage>
</organism>
<reference evidence="2" key="1">
    <citation type="submission" date="2023-10" db="EMBL/GenBank/DDBJ databases">
        <authorList>
            <person name="Chen Y."/>
            <person name="Shah S."/>
            <person name="Dougan E. K."/>
            <person name="Thang M."/>
            <person name="Chan C."/>
        </authorList>
    </citation>
    <scope>NUCLEOTIDE SEQUENCE [LARGE SCALE GENOMIC DNA]</scope>
</reference>
<feature type="region of interest" description="Disordered" evidence="1">
    <location>
        <begin position="66"/>
        <end position="194"/>
    </location>
</feature>
<feature type="compositionally biased region" description="Basic residues" evidence="1">
    <location>
        <begin position="116"/>
        <end position="129"/>
    </location>
</feature>
<sequence length="322" mass="33995">MRTFLEPGCLERAALWPFAPGCCCPLAAHRRTLRRLSVPPSCRPCTPAHSPVSAPTQLLAGPDFAAPPPTNEAGWQGAAPPCSGPACAGAPARRAQVRQRARPADRPGAGAGGVGRPRRRRERRGRRVGRAREAAGAAPPRAAARRLRGGGAGRCGWCRRRPPAVPRRRALAEGRGRPDRRAARGPVRRPARAAGGAAAAACGVQESAGPPVLQAWGARRRARGAPPPAGRRRGRRAPHRGSGGVHRGALLGRPQGPRRRGLPARRAAQPDRRRLGAVPRPAADGAAAAGQLGEECPQPQLHLVRRLHEDVQEGRRLVSVRA</sequence>
<dbReference type="Proteomes" id="UP001189429">
    <property type="component" value="Unassembled WGS sequence"/>
</dbReference>
<evidence type="ECO:0000313" key="3">
    <source>
        <dbReference type="Proteomes" id="UP001189429"/>
    </source>
</evidence>
<evidence type="ECO:0000256" key="1">
    <source>
        <dbReference type="SAM" id="MobiDB-lite"/>
    </source>
</evidence>
<comment type="caution">
    <text evidence="2">The sequence shown here is derived from an EMBL/GenBank/DDBJ whole genome shotgun (WGS) entry which is preliminary data.</text>
</comment>
<dbReference type="EMBL" id="CAUYUJ010017516">
    <property type="protein sequence ID" value="CAK0875476.1"/>
    <property type="molecule type" value="Genomic_DNA"/>
</dbReference>
<feature type="compositionally biased region" description="Low complexity" evidence="1">
    <location>
        <begin position="77"/>
        <end position="94"/>
    </location>
</feature>
<feature type="compositionally biased region" description="Low complexity" evidence="1">
    <location>
        <begin position="276"/>
        <end position="290"/>
    </location>
</feature>
<proteinExistence type="predicted"/>